<evidence type="ECO:0000313" key="2">
    <source>
        <dbReference type="EMBL" id="CUS46151.1"/>
    </source>
</evidence>
<feature type="compositionally biased region" description="Acidic residues" evidence="1">
    <location>
        <begin position="40"/>
        <end position="53"/>
    </location>
</feature>
<evidence type="ECO:0000256" key="1">
    <source>
        <dbReference type="SAM" id="MobiDB-lite"/>
    </source>
</evidence>
<feature type="region of interest" description="Disordered" evidence="1">
    <location>
        <begin position="37"/>
        <end position="60"/>
    </location>
</feature>
<dbReference type="AlphaFoldDB" id="A0A160TN92"/>
<protein>
    <submittedName>
        <fullName evidence="2">Uncharacterized protein</fullName>
    </submittedName>
</protein>
<proteinExistence type="predicted"/>
<gene>
    <name evidence="2" type="ORF">MGWOODY_Smn793</name>
</gene>
<dbReference type="EMBL" id="CZQE01000343">
    <property type="protein sequence ID" value="CUS46151.1"/>
    <property type="molecule type" value="Genomic_DNA"/>
</dbReference>
<name>A0A160TN92_9ZZZZ</name>
<sequence>MDRKTLNRLGLAAAILLVPGGFILGATLAAQRYRKQLAEGENEAVTEEDEAAEDDTRPAR</sequence>
<reference evidence="2" key="1">
    <citation type="submission" date="2015-10" db="EMBL/GenBank/DDBJ databases">
        <authorList>
            <person name="Gilbert D.G."/>
        </authorList>
    </citation>
    <scope>NUCLEOTIDE SEQUENCE</scope>
</reference>
<accession>A0A160TN92</accession>
<organism evidence="2">
    <name type="scientific">hydrothermal vent metagenome</name>
    <dbReference type="NCBI Taxonomy" id="652676"/>
    <lineage>
        <taxon>unclassified sequences</taxon>
        <taxon>metagenomes</taxon>
        <taxon>ecological metagenomes</taxon>
    </lineage>
</organism>